<keyword evidence="1" id="KW-1133">Transmembrane helix</keyword>
<keyword evidence="1" id="KW-0812">Transmembrane</keyword>
<feature type="non-terminal residue" evidence="2">
    <location>
        <position position="85"/>
    </location>
</feature>
<proteinExistence type="predicted"/>
<dbReference type="OrthoDB" id="8912589at2759"/>
<reference evidence="2 3" key="1">
    <citation type="submission" date="2013-11" db="EMBL/GenBank/DDBJ databases">
        <title>Genome sequencing of Stegodyphus mimosarum.</title>
        <authorList>
            <person name="Bechsgaard J."/>
        </authorList>
    </citation>
    <scope>NUCLEOTIDE SEQUENCE [LARGE SCALE GENOMIC DNA]</scope>
</reference>
<protein>
    <submittedName>
        <fullName evidence="2">Uncharacterized protein</fullName>
    </submittedName>
</protein>
<dbReference type="OMA" id="RMPYICS"/>
<keyword evidence="3" id="KW-1185">Reference proteome</keyword>
<dbReference type="PANTHER" id="PTHR39948">
    <property type="entry name" value="GEO11419P1"/>
    <property type="match status" value="1"/>
</dbReference>
<sequence>MAQGFLRVVWSIFWAFILILFSFEIAFFCASWYIMLLPFTTCFSPLSGLTDVFLRGVQLPYFCSESMLKGRSLMEAVHSTMPPEL</sequence>
<organism evidence="2 3">
    <name type="scientific">Stegodyphus mimosarum</name>
    <name type="common">African social velvet spider</name>
    <dbReference type="NCBI Taxonomy" id="407821"/>
    <lineage>
        <taxon>Eukaryota</taxon>
        <taxon>Metazoa</taxon>
        <taxon>Ecdysozoa</taxon>
        <taxon>Arthropoda</taxon>
        <taxon>Chelicerata</taxon>
        <taxon>Arachnida</taxon>
        <taxon>Araneae</taxon>
        <taxon>Araneomorphae</taxon>
        <taxon>Entelegynae</taxon>
        <taxon>Eresoidea</taxon>
        <taxon>Eresidae</taxon>
        <taxon>Stegodyphus</taxon>
    </lineage>
</organism>
<accession>A0A087TXP9</accession>
<name>A0A087TXP9_STEMI</name>
<feature type="transmembrane region" description="Helical" evidence="1">
    <location>
        <begin position="12"/>
        <end position="35"/>
    </location>
</feature>
<dbReference type="EMBL" id="KK117229">
    <property type="protein sequence ID" value="KFM69888.1"/>
    <property type="molecule type" value="Genomic_DNA"/>
</dbReference>
<evidence type="ECO:0000256" key="1">
    <source>
        <dbReference type="SAM" id="Phobius"/>
    </source>
</evidence>
<dbReference type="PANTHER" id="PTHR39948:SF1">
    <property type="entry name" value="GEO11419P1"/>
    <property type="match status" value="1"/>
</dbReference>
<dbReference type="Proteomes" id="UP000054359">
    <property type="component" value="Unassembled WGS sequence"/>
</dbReference>
<dbReference type="AlphaFoldDB" id="A0A087TXP9"/>
<evidence type="ECO:0000313" key="3">
    <source>
        <dbReference type="Proteomes" id="UP000054359"/>
    </source>
</evidence>
<gene>
    <name evidence="2" type="ORF">X975_17052</name>
</gene>
<evidence type="ECO:0000313" key="2">
    <source>
        <dbReference type="EMBL" id="KFM69888.1"/>
    </source>
</evidence>
<keyword evidence="1" id="KW-0472">Membrane</keyword>